<comment type="similarity">
    <text evidence="1 6">Belongs to the glycosyl hydrolase 43 family.</text>
</comment>
<name>A0A839E8P1_9MICO</name>
<dbReference type="RefSeq" id="WP_182489628.1">
    <property type="nucleotide sequence ID" value="NZ_BAAAOV010000002.1"/>
</dbReference>
<evidence type="ECO:0000256" key="4">
    <source>
        <dbReference type="PIRSR" id="PIRSR606710-1"/>
    </source>
</evidence>
<dbReference type="PANTHER" id="PTHR42812">
    <property type="entry name" value="BETA-XYLOSIDASE"/>
    <property type="match status" value="1"/>
</dbReference>
<evidence type="ECO:0000256" key="5">
    <source>
        <dbReference type="PIRSR" id="PIRSR606710-2"/>
    </source>
</evidence>
<evidence type="ECO:0000313" key="8">
    <source>
        <dbReference type="EMBL" id="MBA8846782.1"/>
    </source>
</evidence>
<dbReference type="PROSITE" id="PS51257">
    <property type="entry name" value="PROKAR_LIPOPROTEIN"/>
    <property type="match status" value="1"/>
</dbReference>
<feature type="signal peptide" evidence="7">
    <location>
        <begin position="1"/>
        <end position="20"/>
    </location>
</feature>
<comment type="caution">
    <text evidence="8">The sequence shown here is derived from an EMBL/GenBank/DDBJ whole genome shotgun (WGS) entry which is preliminary data.</text>
</comment>
<dbReference type="SUPFAM" id="SSF75005">
    <property type="entry name" value="Arabinanase/levansucrase/invertase"/>
    <property type="match status" value="1"/>
</dbReference>
<evidence type="ECO:0000256" key="6">
    <source>
        <dbReference type="RuleBase" id="RU361187"/>
    </source>
</evidence>
<evidence type="ECO:0000256" key="2">
    <source>
        <dbReference type="ARBA" id="ARBA00022801"/>
    </source>
</evidence>
<feature type="active site" description="Proton acceptor" evidence="4">
    <location>
        <position position="46"/>
    </location>
</feature>
<keyword evidence="2 6" id="KW-0378">Hydrolase</keyword>
<dbReference type="Gene3D" id="2.115.10.20">
    <property type="entry name" value="Glycosyl hydrolase domain, family 43"/>
    <property type="match status" value="1"/>
</dbReference>
<feature type="chain" id="PRO_5038950548" evidence="7">
    <location>
        <begin position="21"/>
        <end position="322"/>
    </location>
</feature>
<reference evidence="8 9" key="1">
    <citation type="submission" date="2020-07" db="EMBL/GenBank/DDBJ databases">
        <title>Sequencing the genomes of 1000 actinobacteria strains.</title>
        <authorList>
            <person name="Klenk H.-P."/>
        </authorList>
    </citation>
    <scope>NUCLEOTIDE SEQUENCE [LARGE SCALE GENOMIC DNA]</scope>
    <source>
        <strain evidence="8 9">DSM 19663</strain>
    </source>
</reference>
<dbReference type="GO" id="GO:0004553">
    <property type="term" value="F:hydrolase activity, hydrolyzing O-glycosyl compounds"/>
    <property type="evidence" value="ECO:0007669"/>
    <property type="project" value="InterPro"/>
</dbReference>
<dbReference type="InterPro" id="IPR023296">
    <property type="entry name" value="Glyco_hydro_beta-prop_sf"/>
</dbReference>
<protein>
    <submittedName>
        <fullName evidence="8">Beta-xylosidase</fullName>
    </submittedName>
</protein>
<keyword evidence="9" id="KW-1185">Reference proteome</keyword>
<accession>A0A839E8P1</accession>
<dbReference type="InterPro" id="IPR006710">
    <property type="entry name" value="Glyco_hydro_43"/>
</dbReference>
<sequence length="322" mass="34399">MSRRRLATAIAGALILSGCAVDSPGEQSTPPAAEAVEPAIARDFPDPDVLRDGDRYFAYATNANLRNVQVAISDDLEQWELQSEDALPELPTWVIPGKTWAPEVTSFAPGEYTMYFTATDAESGRQCIGRAVATDPLGPFASPDTGMLVCPVDEGGAIDAGVAEVDGAPYLLWKNDGNCCGQDTWLYASPLSPDGSTITGERIPLIKQTEDWEGDLVEAPTLVERGDSLVLLYSANGYGGDEYAVGLATAPALVGPWTKNPEPLLETDGSPFRGPGGQDLVNAPDGSPHLVIHSWNRSYSAREMHVVPAEWRSDTELVLTLP</sequence>
<feature type="active site" description="Proton donor" evidence="4">
    <location>
        <position position="218"/>
    </location>
</feature>
<dbReference type="EMBL" id="JACGWX010000001">
    <property type="protein sequence ID" value="MBA8846782.1"/>
    <property type="molecule type" value="Genomic_DNA"/>
</dbReference>
<evidence type="ECO:0000256" key="7">
    <source>
        <dbReference type="SAM" id="SignalP"/>
    </source>
</evidence>
<dbReference type="CDD" id="cd08999">
    <property type="entry name" value="GH43_ABN-like"/>
    <property type="match status" value="1"/>
</dbReference>
<dbReference type="GO" id="GO:0005975">
    <property type="term" value="P:carbohydrate metabolic process"/>
    <property type="evidence" value="ECO:0007669"/>
    <property type="project" value="InterPro"/>
</dbReference>
<feature type="site" description="Important for catalytic activity, responsible for pKa modulation of the active site Glu and correct orientation of both the proton donor and substrate" evidence="5">
    <location>
        <position position="159"/>
    </location>
</feature>
<dbReference type="PANTHER" id="PTHR42812:SF5">
    <property type="entry name" value="ENDO-ARABINASE"/>
    <property type="match status" value="1"/>
</dbReference>
<organism evidence="8 9">
    <name type="scientific">Microcella alkalica</name>
    <dbReference type="NCBI Taxonomy" id="355930"/>
    <lineage>
        <taxon>Bacteria</taxon>
        <taxon>Bacillati</taxon>
        <taxon>Actinomycetota</taxon>
        <taxon>Actinomycetes</taxon>
        <taxon>Micrococcales</taxon>
        <taxon>Microbacteriaceae</taxon>
        <taxon>Microcella</taxon>
    </lineage>
</organism>
<keyword evidence="3 6" id="KW-0326">Glycosidase</keyword>
<dbReference type="Proteomes" id="UP000585905">
    <property type="component" value="Unassembled WGS sequence"/>
</dbReference>
<proteinExistence type="inferred from homology"/>
<gene>
    <name evidence="8" type="ORF">FHX53_000346</name>
</gene>
<dbReference type="Pfam" id="PF04616">
    <property type="entry name" value="Glyco_hydro_43"/>
    <property type="match status" value="1"/>
</dbReference>
<dbReference type="InterPro" id="IPR051795">
    <property type="entry name" value="Glycosyl_Hydrlase_43"/>
</dbReference>
<evidence type="ECO:0000256" key="1">
    <source>
        <dbReference type="ARBA" id="ARBA00009865"/>
    </source>
</evidence>
<evidence type="ECO:0000256" key="3">
    <source>
        <dbReference type="ARBA" id="ARBA00023295"/>
    </source>
</evidence>
<keyword evidence="7" id="KW-0732">Signal</keyword>
<dbReference type="AlphaFoldDB" id="A0A839E8P1"/>
<evidence type="ECO:0000313" key="9">
    <source>
        <dbReference type="Proteomes" id="UP000585905"/>
    </source>
</evidence>